<dbReference type="AlphaFoldDB" id="A0A067NBN0"/>
<proteinExistence type="predicted"/>
<evidence type="ECO:0000313" key="2">
    <source>
        <dbReference type="EMBL" id="KDQ21196.1"/>
    </source>
</evidence>
<reference evidence="3" key="1">
    <citation type="journal article" date="2014" name="Proc. Natl. Acad. Sci. U.S.A.">
        <title>Extensive sampling of basidiomycete genomes demonstrates inadequacy of the white-rot/brown-rot paradigm for wood decay fungi.</title>
        <authorList>
            <person name="Riley R."/>
            <person name="Salamov A.A."/>
            <person name="Brown D.W."/>
            <person name="Nagy L.G."/>
            <person name="Floudas D."/>
            <person name="Held B.W."/>
            <person name="Levasseur A."/>
            <person name="Lombard V."/>
            <person name="Morin E."/>
            <person name="Otillar R."/>
            <person name="Lindquist E.A."/>
            <person name="Sun H."/>
            <person name="LaButti K.M."/>
            <person name="Schmutz J."/>
            <person name="Jabbour D."/>
            <person name="Luo H."/>
            <person name="Baker S.E."/>
            <person name="Pisabarro A.G."/>
            <person name="Walton J.D."/>
            <person name="Blanchette R.A."/>
            <person name="Henrissat B."/>
            <person name="Martin F."/>
            <person name="Cullen D."/>
            <person name="Hibbett D.S."/>
            <person name="Grigoriev I.V."/>
        </authorList>
    </citation>
    <scope>NUCLEOTIDE SEQUENCE [LARGE SCALE GENOMIC DNA]</scope>
    <source>
        <strain evidence="3">FD-172 SS1</strain>
    </source>
</reference>
<dbReference type="Pfam" id="PF13840">
    <property type="entry name" value="ACT_7"/>
    <property type="match status" value="1"/>
</dbReference>
<dbReference type="InterPro" id="IPR051719">
    <property type="entry name" value="CASTOR_mTORC1"/>
</dbReference>
<dbReference type="HOGENOM" id="CLU_130568_0_0_1"/>
<dbReference type="EMBL" id="KL198016">
    <property type="protein sequence ID" value="KDQ21196.1"/>
    <property type="molecule type" value="Genomic_DNA"/>
</dbReference>
<accession>A0A067NBN0</accession>
<dbReference type="InParanoid" id="A0A067NBN0"/>
<evidence type="ECO:0000313" key="3">
    <source>
        <dbReference type="Proteomes" id="UP000027195"/>
    </source>
</evidence>
<dbReference type="GO" id="GO:0006520">
    <property type="term" value="P:amino acid metabolic process"/>
    <property type="evidence" value="ECO:0007669"/>
    <property type="project" value="UniProtKB-ARBA"/>
</dbReference>
<dbReference type="PANTHER" id="PTHR31131:SF6">
    <property type="entry name" value="CASTOR ACT DOMAIN-CONTAINING PROTEIN"/>
    <property type="match status" value="1"/>
</dbReference>
<dbReference type="PANTHER" id="PTHR31131">
    <property type="entry name" value="CHROMOSOME 1, WHOLE GENOME SHOTGUN SEQUENCE"/>
    <property type="match status" value="1"/>
</dbReference>
<sequence length="144" mass="15859">MLDKKSEKLHLCVLPSLFQLHQFGPGQTVPAEVLTLLSETGPGFLSVTRTSEEVSIVSDITSDIRLPGAESEGEKRWRCIRVQGPMEFTMTGVMCDLATPLKAAQIPIYVLSTWNTDWVLVSSDKVQDAARVLQEDGWVVRGGD</sequence>
<dbReference type="GO" id="GO:0046394">
    <property type="term" value="P:carboxylic acid biosynthetic process"/>
    <property type="evidence" value="ECO:0007669"/>
    <property type="project" value="UniProtKB-ARBA"/>
</dbReference>
<dbReference type="SUPFAM" id="SSF55021">
    <property type="entry name" value="ACT-like"/>
    <property type="match status" value="2"/>
</dbReference>
<dbReference type="Gene3D" id="3.30.2130.10">
    <property type="entry name" value="VC0802-like"/>
    <property type="match status" value="1"/>
</dbReference>
<name>A0A067NBN0_BOTB1</name>
<dbReference type="InterPro" id="IPR016540">
    <property type="entry name" value="UCP008459"/>
</dbReference>
<gene>
    <name evidence="2" type="ORF">BOTBODRAFT_99731</name>
</gene>
<dbReference type="OrthoDB" id="58529at2759"/>
<keyword evidence="3" id="KW-1185">Reference proteome</keyword>
<dbReference type="InterPro" id="IPR045865">
    <property type="entry name" value="ACT-like_dom_sf"/>
</dbReference>
<organism evidence="2 3">
    <name type="scientific">Botryobasidium botryosum (strain FD-172 SS1)</name>
    <dbReference type="NCBI Taxonomy" id="930990"/>
    <lineage>
        <taxon>Eukaryota</taxon>
        <taxon>Fungi</taxon>
        <taxon>Dikarya</taxon>
        <taxon>Basidiomycota</taxon>
        <taxon>Agaricomycotina</taxon>
        <taxon>Agaricomycetes</taxon>
        <taxon>Cantharellales</taxon>
        <taxon>Botryobasidiaceae</taxon>
        <taxon>Botryobasidium</taxon>
    </lineage>
</organism>
<dbReference type="InterPro" id="IPR027795">
    <property type="entry name" value="CASTOR_ACT_dom"/>
</dbReference>
<protein>
    <recommendedName>
        <fullName evidence="1">CASTOR ACT domain-containing protein</fullName>
    </recommendedName>
</protein>
<evidence type="ECO:0000259" key="1">
    <source>
        <dbReference type="Pfam" id="PF13840"/>
    </source>
</evidence>
<feature type="domain" description="CASTOR ACT" evidence="1">
    <location>
        <begin position="74"/>
        <end position="135"/>
    </location>
</feature>
<dbReference type="Proteomes" id="UP000027195">
    <property type="component" value="Unassembled WGS sequence"/>
</dbReference>
<dbReference type="PIRSF" id="PIRSF008459">
    <property type="entry name" value="UCP008459"/>
    <property type="match status" value="1"/>
</dbReference>